<dbReference type="AlphaFoldDB" id="A0AB39BCM5"/>
<dbReference type="EMBL" id="CP162511">
    <property type="protein sequence ID" value="XDI03875.1"/>
    <property type="molecule type" value="Genomic_DNA"/>
</dbReference>
<proteinExistence type="predicted"/>
<dbReference type="RefSeq" id="WP_368496293.1">
    <property type="nucleotide sequence ID" value="NZ_CP162511.1"/>
</dbReference>
<reference evidence="2" key="1">
    <citation type="submission" date="2024-05" db="EMBL/GenBank/DDBJ databases">
        <title>Herbiconiux sp. A18JL235.</title>
        <authorList>
            <person name="Zhang G."/>
        </authorList>
    </citation>
    <scope>NUCLEOTIDE SEQUENCE</scope>
    <source>
        <strain evidence="2">A18JL235</strain>
    </source>
</reference>
<keyword evidence="1" id="KW-0812">Transmembrane</keyword>
<feature type="transmembrane region" description="Helical" evidence="1">
    <location>
        <begin position="21"/>
        <end position="38"/>
    </location>
</feature>
<keyword evidence="1" id="KW-0472">Membrane</keyword>
<keyword evidence="1" id="KW-1133">Transmembrane helix</keyword>
<organism evidence="2">
    <name type="scientific">Herbiconiux sp. A18JL235</name>
    <dbReference type="NCBI Taxonomy" id="3152363"/>
    <lineage>
        <taxon>Bacteria</taxon>
        <taxon>Bacillati</taxon>
        <taxon>Actinomycetota</taxon>
        <taxon>Actinomycetes</taxon>
        <taxon>Micrococcales</taxon>
        <taxon>Microbacteriaceae</taxon>
        <taxon>Herbiconiux</taxon>
    </lineage>
</organism>
<protein>
    <recommendedName>
        <fullName evidence="3">DUF2530 domain-containing protein</fullName>
    </recommendedName>
</protein>
<name>A0AB39BCM5_9MICO</name>
<evidence type="ECO:0008006" key="3">
    <source>
        <dbReference type="Google" id="ProtNLM"/>
    </source>
</evidence>
<feature type="transmembrane region" description="Helical" evidence="1">
    <location>
        <begin position="44"/>
        <end position="64"/>
    </location>
</feature>
<sequence length="78" mass="8397">MPPTPSAPSEKGRWTSVHYSLLAFGLNAAALIVLFANLLTGNTWWQIAVPIALGGLLLGGLSALQSRRLRSKERRNGL</sequence>
<evidence type="ECO:0000256" key="1">
    <source>
        <dbReference type="SAM" id="Phobius"/>
    </source>
</evidence>
<evidence type="ECO:0000313" key="2">
    <source>
        <dbReference type="EMBL" id="XDI03875.1"/>
    </source>
</evidence>
<accession>A0AB39BCM5</accession>
<gene>
    <name evidence="2" type="ORF">ABFY20_10985</name>
</gene>